<evidence type="ECO:0000313" key="2">
    <source>
        <dbReference type="EMBL" id="SDS31620.1"/>
    </source>
</evidence>
<evidence type="ECO:0000313" key="3">
    <source>
        <dbReference type="Proteomes" id="UP000199524"/>
    </source>
</evidence>
<sequence length="105" mass="11211">MFSLTPAADGKPAQLHLQGDLTLYEVSLAREQLLGLLPLPPGPWQLDLGGLSELDSAGAQLLLAIQRALSSIDYPTTVSQVSDTAQELLTLLNLESLYPAIPTED</sequence>
<dbReference type="AlphaFoldDB" id="A0A1H1R7G0"/>
<dbReference type="RefSeq" id="WP_090203112.1">
    <property type="nucleotide sequence ID" value="NZ_LT629777.1"/>
</dbReference>
<dbReference type="Gene3D" id="3.30.750.24">
    <property type="entry name" value="STAS domain"/>
    <property type="match status" value="1"/>
</dbReference>
<dbReference type="InterPro" id="IPR002645">
    <property type="entry name" value="STAS_dom"/>
</dbReference>
<reference evidence="3" key="1">
    <citation type="submission" date="2016-10" db="EMBL/GenBank/DDBJ databases">
        <authorList>
            <person name="Varghese N."/>
            <person name="Submissions S."/>
        </authorList>
    </citation>
    <scope>NUCLEOTIDE SEQUENCE [LARGE SCALE GENOMIC DNA]</scope>
    <source>
        <strain evidence="3">ATCC 23835</strain>
    </source>
</reference>
<keyword evidence="3" id="KW-1185">Reference proteome</keyword>
<gene>
    <name evidence="2" type="ORF">SAMN05216598_1196</name>
</gene>
<name>A0A1H1R7G0_9PSED</name>
<accession>A0A1H1R7G0</accession>
<dbReference type="PROSITE" id="PS50801">
    <property type="entry name" value="STAS"/>
    <property type="match status" value="1"/>
</dbReference>
<dbReference type="Proteomes" id="UP000199524">
    <property type="component" value="Chromosome I"/>
</dbReference>
<organism evidence="2 3">
    <name type="scientific">Pseudomonas asplenii</name>
    <dbReference type="NCBI Taxonomy" id="53407"/>
    <lineage>
        <taxon>Bacteria</taxon>
        <taxon>Pseudomonadati</taxon>
        <taxon>Pseudomonadota</taxon>
        <taxon>Gammaproteobacteria</taxon>
        <taxon>Pseudomonadales</taxon>
        <taxon>Pseudomonadaceae</taxon>
        <taxon>Pseudomonas</taxon>
    </lineage>
</organism>
<evidence type="ECO:0000259" key="1">
    <source>
        <dbReference type="PROSITE" id="PS50801"/>
    </source>
</evidence>
<dbReference type="SUPFAM" id="SSF52091">
    <property type="entry name" value="SpoIIaa-like"/>
    <property type="match status" value="1"/>
</dbReference>
<dbReference type="InterPro" id="IPR036513">
    <property type="entry name" value="STAS_dom_sf"/>
</dbReference>
<feature type="domain" description="STAS" evidence="1">
    <location>
        <begin position="15"/>
        <end position="105"/>
    </location>
</feature>
<dbReference type="EMBL" id="LT629777">
    <property type="protein sequence ID" value="SDS31620.1"/>
    <property type="molecule type" value="Genomic_DNA"/>
</dbReference>
<dbReference type="GeneID" id="300206218"/>
<dbReference type="Pfam" id="PF13466">
    <property type="entry name" value="STAS_2"/>
    <property type="match status" value="1"/>
</dbReference>
<dbReference type="InterPro" id="IPR058548">
    <property type="entry name" value="MlaB-like_STAS"/>
</dbReference>
<proteinExistence type="predicted"/>
<protein>
    <submittedName>
        <fullName evidence="2">Anti-anti-sigma regulatory factor (Antagonist of anti-sigma factor)</fullName>
    </submittedName>
</protein>